<evidence type="ECO:0000313" key="9">
    <source>
        <dbReference type="EMBL" id="RWS09476.1"/>
    </source>
</evidence>
<gene>
    <name evidence="9" type="ORF">B4U79_15384</name>
</gene>
<dbReference type="GO" id="GO:0000977">
    <property type="term" value="F:RNA polymerase II transcription regulatory region sequence-specific DNA binding"/>
    <property type="evidence" value="ECO:0007669"/>
    <property type="project" value="TreeGrafter"/>
</dbReference>
<dbReference type="InterPro" id="IPR036910">
    <property type="entry name" value="HMG_box_dom_sf"/>
</dbReference>
<reference evidence="9 10" key="1">
    <citation type="journal article" date="2018" name="Gigascience">
        <title>Genomes of trombidid mites reveal novel predicted allergens and laterally-transferred genes associated with secondary metabolism.</title>
        <authorList>
            <person name="Dong X."/>
            <person name="Chaisiri K."/>
            <person name="Xia D."/>
            <person name="Armstrong S.D."/>
            <person name="Fang Y."/>
            <person name="Donnelly M.J."/>
            <person name="Kadowaki T."/>
            <person name="McGarry J.W."/>
            <person name="Darby A.C."/>
            <person name="Makepeace B.L."/>
        </authorList>
    </citation>
    <scope>NUCLEOTIDE SEQUENCE [LARGE SCALE GENOMIC DNA]</scope>
    <source>
        <strain evidence="9">UoL-WK</strain>
    </source>
</reference>
<keyword evidence="1" id="KW-0597">Phosphoprotein</keyword>
<keyword evidence="10" id="KW-1185">Reference proteome</keyword>
<dbReference type="InterPro" id="IPR052412">
    <property type="entry name" value="CC-Dev_Transcription_Reg"/>
</dbReference>
<evidence type="ECO:0000256" key="3">
    <source>
        <dbReference type="ARBA" id="ARBA00023125"/>
    </source>
</evidence>
<dbReference type="Gene3D" id="1.10.30.10">
    <property type="entry name" value="High mobility group box domain"/>
    <property type="match status" value="1"/>
</dbReference>
<evidence type="ECO:0000256" key="6">
    <source>
        <dbReference type="PROSITE-ProRule" id="PRU00267"/>
    </source>
</evidence>
<dbReference type="PROSITE" id="PS50118">
    <property type="entry name" value="HMG_BOX_2"/>
    <property type="match status" value="1"/>
</dbReference>
<evidence type="ECO:0000256" key="1">
    <source>
        <dbReference type="ARBA" id="ARBA00022553"/>
    </source>
</evidence>
<feature type="region of interest" description="Disordered" evidence="7">
    <location>
        <begin position="116"/>
        <end position="155"/>
    </location>
</feature>
<feature type="region of interest" description="Disordered" evidence="7">
    <location>
        <begin position="1"/>
        <end position="42"/>
    </location>
</feature>
<dbReference type="EMBL" id="NCKU01002488">
    <property type="protein sequence ID" value="RWS09476.1"/>
    <property type="molecule type" value="Genomic_DNA"/>
</dbReference>
<protein>
    <submittedName>
        <fullName evidence="9">SOX transcription factor-like protein</fullName>
    </submittedName>
</protein>
<dbReference type="InterPro" id="IPR049523">
    <property type="entry name" value="BBX_HMG-box"/>
</dbReference>
<keyword evidence="3 6" id="KW-0238">DNA-binding</keyword>
<dbReference type="Pfam" id="PF00505">
    <property type="entry name" value="HMG_box"/>
    <property type="match status" value="1"/>
</dbReference>
<evidence type="ECO:0000256" key="2">
    <source>
        <dbReference type="ARBA" id="ARBA00023015"/>
    </source>
</evidence>
<dbReference type="SMART" id="SM00398">
    <property type="entry name" value="HMG"/>
    <property type="match status" value="1"/>
</dbReference>
<dbReference type="STRING" id="1965070.A0A443R2I6"/>
<evidence type="ECO:0000256" key="4">
    <source>
        <dbReference type="ARBA" id="ARBA00023163"/>
    </source>
</evidence>
<dbReference type="Proteomes" id="UP000285301">
    <property type="component" value="Unassembled WGS sequence"/>
</dbReference>
<evidence type="ECO:0000256" key="5">
    <source>
        <dbReference type="ARBA" id="ARBA00023242"/>
    </source>
</evidence>
<dbReference type="PANTHER" id="PTHR13059:SF10">
    <property type="entry name" value="HMG BOX TRANSCRIPTION FACTOR BBX"/>
    <property type="match status" value="1"/>
</dbReference>
<evidence type="ECO:0000313" key="10">
    <source>
        <dbReference type="Proteomes" id="UP000285301"/>
    </source>
</evidence>
<dbReference type="PANTHER" id="PTHR13059">
    <property type="entry name" value="HMG-BOX TRANSCRIPTION FACTOR BBX"/>
    <property type="match status" value="1"/>
</dbReference>
<feature type="domain" description="HMG box" evidence="8">
    <location>
        <begin position="42"/>
        <end position="110"/>
    </location>
</feature>
<name>A0A443R2I6_9ACAR</name>
<proteinExistence type="predicted"/>
<feature type="DNA-binding region" description="HMG box" evidence="6">
    <location>
        <begin position="42"/>
        <end position="110"/>
    </location>
</feature>
<sequence length="155" mass="17510">MVSDSSSEDESKASNGHTSPDPLPPPAAANASSLAQQSDTQQKRPMNAFLIFCKRHRSVVKQKYPYLENRSITKILAEWWAALDSDQKQQYTDVARQYKEAFMKANPHFKWYKTDIKAPPAMQPPSPPPVAPPSTENHSPVAPPKKRYLESKEFK</sequence>
<evidence type="ECO:0000256" key="7">
    <source>
        <dbReference type="SAM" id="MobiDB-lite"/>
    </source>
</evidence>
<keyword evidence="5 6" id="KW-0539">Nucleus</keyword>
<dbReference type="CDD" id="cd21989">
    <property type="entry name" value="HMG-box_HBP2"/>
    <property type="match status" value="1"/>
</dbReference>
<keyword evidence="2" id="KW-0805">Transcription regulation</keyword>
<dbReference type="InterPro" id="IPR009071">
    <property type="entry name" value="HMG_box_dom"/>
</dbReference>
<dbReference type="SUPFAM" id="SSF47095">
    <property type="entry name" value="HMG-box"/>
    <property type="match status" value="1"/>
</dbReference>
<dbReference type="GO" id="GO:0005634">
    <property type="term" value="C:nucleus"/>
    <property type="evidence" value="ECO:0007669"/>
    <property type="project" value="UniProtKB-UniRule"/>
</dbReference>
<dbReference type="GO" id="GO:0000981">
    <property type="term" value="F:DNA-binding transcription factor activity, RNA polymerase II-specific"/>
    <property type="evidence" value="ECO:0007669"/>
    <property type="project" value="TreeGrafter"/>
</dbReference>
<feature type="compositionally biased region" description="Pro residues" evidence="7">
    <location>
        <begin position="121"/>
        <end position="132"/>
    </location>
</feature>
<evidence type="ECO:0000259" key="8">
    <source>
        <dbReference type="PROSITE" id="PS50118"/>
    </source>
</evidence>
<dbReference type="AlphaFoldDB" id="A0A443R2I6"/>
<accession>A0A443R2I6</accession>
<feature type="non-terminal residue" evidence="9">
    <location>
        <position position="155"/>
    </location>
</feature>
<feature type="compositionally biased region" description="Low complexity" evidence="7">
    <location>
        <begin position="28"/>
        <end position="39"/>
    </location>
</feature>
<organism evidence="9 10">
    <name type="scientific">Dinothrombium tinctorium</name>
    <dbReference type="NCBI Taxonomy" id="1965070"/>
    <lineage>
        <taxon>Eukaryota</taxon>
        <taxon>Metazoa</taxon>
        <taxon>Ecdysozoa</taxon>
        <taxon>Arthropoda</taxon>
        <taxon>Chelicerata</taxon>
        <taxon>Arachnida</taxon>
        <taxon>Acari</taxon>
        <taxon>Acariformes</taxon>
        <taxon>Trombidiformes</taxon>
        <taxon>Prostigmata</taxon>
        <taxon>Anystina</taxon>
        <taxon>Parasitengona</taxon>
        <taxon>Trombidioidea</taxon>
        <taxon>Trombidiidae</taxon>
        <taxon>Dinothrombium</taxon>
    </lineage>
</organism>
<keyword evidence="4" id="KW-0804">Transcription</keyword>
<comment type="caution">
    <text evidence="9">The sequence shown here is derived from an EMBL/GenBank/DDBJ whole genome shotgun (WGS) entry which is preliminary data.</text>
</comment>
<dbReference type="OrthoDB" id="2377365at2759"/>